<dbReference type="PROSITE" id="PS51257">
    <property type="entry name" value="PROKAR_LIPOPROTEIN"/>
    <property type="match status" value="1"/>
</dbReference>
<proteinExistence type="predicted"/>
<dbReference type="PANTHER" id="PTHR30290">
    <property type="entry name" value="PERIPLASMIC BINDING COMPONENT OF ABC TRANSPORTER"/>
    <property type="match status" value="1"/>
</dbReference>
<evidence type="ECO:0000313" key="4">
    <source>
        <dbReference type="Proteomes" id="UP000007947"/>
    </source>
</evidence>
<dbReference type="InterPro" id="IPR039424">
    <property type="entry name" value="SBP_5"/>
</dbReference>
<dbReference type="InterPro" id="IPR000914">
    <property type="entry name" value="SBP_5_dom"/>
</dbReference>
<dbReference type="eggNOG" id="COG4166">
    <property type="taxonomic scope" value="Bacteria"/>
</dbReference>
<dbReference type="HOGENOM" id="CLU_017028_0_3_11"/>
<dbReference type="GO" id="GO:0042597">
    <property type="term" value="C:periplasmic space"/>
    <property type="evidence" value="ECO:0007669"/>
    <property type="project" value="UniProtKB-ARBA"/>
</dbReference>
<dbReference type="KEGG" id="mph:MLP_13720"/>
<feature type="chain" id="PRO_5003328992" evidence="1">
    <location>
        <begin position="29"/>
        <end position="539"/>
    </location>
</feature>
<evidence type="ECO:0000313" key="3">
    <source>
        <dbReference type="EMBL" id="BAK34386.1"/>
    </source>
</evidence>
<feature type="domain" description="Solute-binding protein family 5" evidence="2">
    <location>
        <begin position="81"/>
        <end position="452"/>
    </location>
</feature>
<dbReference type="Gene3D" id="3.10.105.10">
    <property type="entry name" value="Dipeptide-binding Protein, Domain 3"/>
    <property type="match status" value="1"/>
</dbReference>
<protein>
    <submittedName>
        <fullName evidence="3">Putative ABC transporter substrate-binding protein</fullName>
    </submittedName>
</protein>
<dbReference type="STRING" id="1032480.MLP_13720"/>
<dbReference type="AlphaFoldDB" id="F5XPS8"/>
<sequence>MRQRRRWVTALVLTFALALVAGCSGSWAHTTPGVYTVYVGEPQNALIPGNTNETNGGNVIDALFAPLVTFDDETLDPTYDGVAESVTSDDRITWTVKLKPGWTFHDGSPVTAESYVKAWNWNALASNSYVNAFFFANIVGYTDLQSMVDGKPRATEMSGLQVVDEQTFTVTLKAPFAVFPITLGARAFSPLPEVFYDDPAAFGRKPIGNGPFTAETEWTRGRGMTLARFDDYQGGVAKAPGMGFRVYTEQSTGYTDVLAGSLDIMVGLPEDARGSAPATFEDRYLTRASSSITSLGFPLYDPRYADVRVRRAISMAINRELLADIIFDGSVTPAHGFATPVVDGFRPDPCGQWCSFDPETANKLLDEAGFDRSKPIDLWFNAGSGHDQWMLAVGNMLRRNLGVDFQLRGHLQFAQLLPLQDEKGMTGPFRAAWSMVYPSIQYYLNPRFGSAAQPPNGSNTSFYSSADFDAAIVKADGAESIPAANTGYQAAEDVLVTDLPQAPIFIGVVQAVHTTRVTNVKITPFGGIDYAGVELLEDR</sequence>
<dbReference type="CDD" id="cd00995">
    <property type="entry name" value="PBP2_NikA_DppA_OppA_like"/>
    <property type="match status" value="1"/>
</dbReference>
<evidence type="ECO:0000259" key="2">
    <source>
        <dbReference type="Pfam" id="PF00496"/>
    </source>
</evidence>
<dbReference type="SUPFAM" id="SSF53850">
    <property type="entry name" value="Periplasmic binding protein-like II"/>
    <property type="match status" value="1"/>
</dbReference>
<organism evidence="3 4">
    <name type="scientific">Microlunatus phosphovorus (strain ATCC 700054 / DSM 10555 / JCM 9379 / NBRC 101784 / NCIMB 13414 / VKM Ac-1990 / NM-1)</name>
    <dbReference type="NCBI Taxonomy" id="1032480"/>
    <lineage>
        <taxon>Bacteria</taxon>
        <taxon>Bacillati</taxon>
        <taxon>Actinomycetota</taxon>
        <taxon>Actinomycetes</taxon>
        <taxon>Propionibacteriales</taxon>
        <taxon>Propionibacteriaceae</taxon>
        <taxon>Microlunatus</taxon>
    </lineage>
</organism>
<dbReference type="GO" id="GO:0043190">
    <property type="term" value="C:ATP-binding cassette (ABC) transporter complex"/>
    <property type="evidence" value="ECO:0007669"/>
    <property type="project" value="InterPro"/>
</dbReference>
<name>F5XPS8_MICPN</name>
<dbReference type="Proteomes" id="UP000007947">
    <property type="component" value="Chromosome"/>
</dbReference>
<dbReference type="Pfam" id="PF00496">
    <property type="entry name" value="SBP_bac_5"/>
    <property type="match status" value="1"/>
</dbReference>
<reference evidence="3 4" key="1">
    <citation type="submission" date="2011-05" db="EMBL/GenBank/DDBJ databases">
        <title>Whole genome sequence of Microlunatus phosphovorus NM-1.</title>
        <authorList>
            <person name="Hosoyama A."/>
            <person name="Sasaki K."/>
            <person name="Harada T."/>
            <person name="Igarashi R."/>
            <person name="Kawakoshi A."/>
            <person name="Sasagawa M."/>
            <person name="Fukada J."/>
            <person name="Nakamura S."/>
            <person name="Katano Y."/>
            <person name="Hanada S."/>
            <person name="Kamagata Y."/>
            <person name="Nakamura N."/>
            <person name="Yamazaki S."/>
            <person name="Fujita N."/>
        </authorList>
    </citation>
    <scope>NUCLEOTIDE SEQUENCE [LARGE SCALE GENOMIC DNA]</scope>
    <source>
        <strain evidence="4">ATCC 700054 / DSM 10555 / JCM 9379 / NBRC 101784 / NCIMB 13414 / VKM Ac-1990 / NM-1</strain>
    </source>
</reference>
<keyword evidence="1" id="KW-0732">Signal</keyword>
<dbReference type="RefSeq" id="WP_013862269.1">
    <property type="nucleotide sequence ID" value="NC_015635.1"/>
</dbReference>
<dbReference type="InterPro" id="IPR030678">
    <property type="entry name" value="Peptide/Ni-bd"/>
</dbReference>
<dbReference type="GO" id="GO:1904680">
    <property type="term" value="F:peptide transmembrane transporter activity"/>
    <property type="evidence" value="ECO:0007669"/>
    <property type="project" value="TreeGrafter"/>
</dbReference>
<dbReference type="GO" id="GO:0015833">
    <property type="term" value="P:peptide transport"/>
    <property type="evidence" value="ECO:0007669"/>
    <property type="project" value="TreeGrafter"/>
</dbReference>
<dbReference type="PANTHER" id="PTHR30290:SF83">
    <property type="entry name" value="ABC TRANSPORTER SUBSTRATE-BINDING PROTEIN"/>
    <property type="match status" value="1"/>
</dbReference>
<feature type="signal peptide" evidence="1">
    <location>
        <begin position="1"/>
        <end position="28"/>
    </location>
</feature>
<accession>F5XPS8</accession>
<dbReference type="PIRSF" id="PIRSF002741">
    <property type="entry name" value="MppA"/>
    <property type="match status" value="1"/>
</dbReference>
<keyword evidence="4" id="KW-1185">Reference proteome</keyword>
<gene>
    <name evidence="3" type="ordered locus">MLP_13720</name>
</gene>
<dbReference type="Gene3D" id="3.90.76.10">
    <property type="entry name" value="Dipeptide-binding Protein, Domain 1"/>
    <property type="match status" value="1"/>
</dbReference>
<evidence type="ECO:0000256" key="1">
    <source>
        <dbReference type="SAM" id="SignalP"/>
    </source>
</evidence>
<dbReference type="EMBL" id="AP012204">
    <property type="protein sequence ID" value="BAK34386.1"/>
    <property type="molecule type" value="Genomic_DNA"/>
</dbReference>
<dbReference type="Gene3D" id="3.40.190.10">
    <property type="entry name" value="Periplasmic binding protein-like II"/>
    <property type="match status" value="1"/>
</dbReference>